<name>A0A0K0D2J1_ANGCA</name>
<dbReference type="Proteomes" id="UP000035642">
    <property type="component" value="Unassembled WGS sequence"/>
</dbReference>
<keyword evidence="1" id="KW-1185">Reference proteome</keyword>
<organism evidence="1 2">
    <name type="scientific">Angiostrongylus cantonensis</name>
    <name type="common">Rat lungworm</name>
    <dbReference type="NCBI Taxonomy" id="6313"/>
    <lineage>
        <taxon>Eukaryota</taxon>
        <taxon>Metazoa</taxon>
        <taxon>Ecdysozoa</taxon>
        <taxon>Nematoda</taxon>
        <taxon>Chromadorea</taxon>
        <taxon>Rhabditida</taxon>
        <taxon>Rhabditina</taxon>
        <taxon>Rhabditomorpha</taxon>
        <taxon>Strongyloidea</taxon>
        <taxon>Metastrongylidae</taxon>
        <taxon>Angiostrongylus</taxon>
    </lineage>
</organism>
<dbReference type="PANTHER" id="PTHR47027">
    <property type="entry name" value="REVERSE TRANSCRIPTASE DOMAIN-CONTAINING PROTEIN"/>
    <property type="match status" value="1"/>
</dbReference>
<accession>A0A0K0D2J1</accession>
<protein>
    <submittedName>
        <fullName evidence="2">Reverse transcriptase domain-containing protein</fullName>
    </submittedName>
</protein>
<dbReference type="AlphaFoldDB" id="A0A0K0D2J1"/>
<dbReference type="WBParaSite" id="ACAC_0000428601-mRNA-1">
    <property type="protein sequence ID" value="ACAC_0000428601-mRNA-1"/>
    <property type="gene ID" value="ACAC_0000428601"/>
</dbReference>
<proteinExistence type="predicted"/>
<reference evidence="1" key="1">
    <citation type="submission" date="2012-09" db="EMBL/GenBank/DDBJ databases">
        <authorList>
            <person name="Martin A.A."/>
        </authorList>
    </citation>
    <scope>NUCLEOTIDE SEQUENCE</scope>
</reference>
<reference evidence="2" key="2">
    <citation type="submission" date="2017-02" db="UniProtKB">
        <authorList>
            <consortium name="WormBaseParasite"/>
        </authorList>
    </citation>
    <scope>IDENTIFICATION</scope>
</reference>
<evidence type="ECO:0000313" key="2">
    <source>
        <dbReference type="WBParaSite" id="ACAC_0000428601-mRNA-1"/>
    </source>
</evidence>
<evidence type="ECO:0000313" key="1">
    <source>
        <dbReference type="Proteomes" id="UP000035642"/>
    </source>
</evidence>
<dbReference type="PANTHER" id="PTHR47027:SF20">
    <property type="entry name" value="REVERSE TRANSCRIPTASE-LIKE PROTEIN WITH RNA-DIRECTED DNA POLYMERASE DOMAIN"/>
    <property type="match status" value="1"/>
</dbReference>
<sequence>LKRGKITRDTPKHTYMRGKSKEEVLNAQEEPITIAELNSRGLKVSDDHIIYCIPDKLPKKTSRNTMWGIQTKTPSYESVSMCTMVTESKVESGAFGIPFTLNGTNISECSGYIYLGPKVNILNDLAQELSRRKQAAWGAFKRIEDAVKRTKNTRLRAHLFDSTVLPYASGIWSLRKQNEGLLSVIERAVDSTMLGISRFTQAREGIRSSDLRERSNIKDAVLYAKQSKIRWAGHVMRMNDN</sequence>